<name>A0A068F7Q6_CALSG</name>
<keyword evidence="1" id="KW-0732">Signal</keyword>
<evidence type="ECO:0000313" key="2">
    <source>
        <dbReference type="EMBL" id="AID61297.1"/>
    </source>
</evidence>
<dbReference type="AlphaFoldDB" id="A0A068F7Q6"/>
<accession>A0A068F7Q6</accession>
<sequence length="149" mass="16884">MNLLPKLLICFTIIALSYADEDGMSVKDIAEALISFGEDCDPKPEEEHIIEVVKNVPDAQYTSKCFRHCLMVQFEIIQEGSQVMDKEKTLDMMGSMFSDRKDDLGEIIDECNSKNEAIAEKCENAHAHGMCMLDLMKERGFDIPDLKDE</sequence>
<organism evidence="2">
    <name type="scientific">Calliphora stygia</name>
    <name type="common">Common brown blowfly</name>
    <dbReference type="NCBI Taxonomy" id="145453"/>
    <lineage>
        <taxon>Eukaryota</taxon>
        <taxon>Metazoa</taxon>
        <taxon>Ecdysozoa</taxon>
        <taxon>Arthropoda</taxon>
        <taxon>Hexapoda</taxon>
        <taxon>Insecta</taxon>
        <taxon>Pterygota</taxon>
        <taxon>Neoptera</taxon>
        <taxon>Endopterygota</taxon>
        <taxon>Diptera</taxon>
        <taxon>Brachycera</taxon>
        <taxon>Muscomorpha</taxon>
        <taxon>Oestroidea</taxon>
        <taxon>Calliphoridae</taxon>
        <taxon>Calliphorinae</taxon>
        <taxon>Calliphora</taxon>
    </lineage>
</organism>
<dbReference type="Pfam" id="PF01395">
    <property type="entry name" value="PBP_GOBP"/>
    <property type="match status" value="1"/>
</dbReference>
<gene>
    <name evidence="2" type="primary">OBP4</name>
</gene>
<feature type="chain" id="PRO_5001651838" evidence="1">
    <location>
        <begin position="20"/>
        <end position="149"/>
    </location>
</feature>
<evidence type="ECO:0000256" key="1">
    <source>
        <dbReference type="SAM" id="SignalP"/>
    </source>
</evidence>
<dbReference type="Gene3D" id="1.10.238.20">
    <property type="entry name" value="Pheromone/general odorant binding protein domain"/>
    <property type="match status" value="1"/>
</dbReference>
<dbReference type="GO" id="GO:0005549">
    <property type="term" value="F:odorant binding"/>
    <property type="evidence" value="ECO:0007669"/>
    <property type="project" value="InterPro"/>
</dbReference>
<feature type="signal peptide" evidence="1">
    <location>
        <begin position="1"/>
        <end position="19"/>
    </location>
</feature>
<dbReference type="InterPro" id="IPR036728">
    <property type="entry name" value="PBP_GOBP_sf"/>
</dbReference>
<dbReference type="EMBL" id="KJ702143">
    <property type="protein sequence ID" value="AID61297.1"/>
    <property type="molecule type" value="mRNA"/>
</dbReference>
<proteinExistence type="evidence at transcript level"/>
<reference evidence="2" key="1">
    <citation type="journal article" date="2015" name="BMC Genomics">
        <title>Chemosensory genes identified in the antennal transcriptome of the blowfly Calliphora stygia.</title>
        <authorList>
            <person name="Leitch O.J."/>
            <person name="Papanicolaou A."/>
            <person name="Lennard C."/>
            <person name="Kirkbride K.P."/>
            <person name="Anderson A."/>
        </authorList>
    </citation>
    <scope>NUCLEOTIDE SEQUENCE</scope>
</reference>
<dbReference type="CDD" id="cd23992">
    <property type="entry name" value="PBP_GOBP"/>
    <property type="match status" value="1"/>
</dbReference>
<dbReference type="InterPro" id="IPR006170">
    <property type="entry name" value="PBP/GOBP"/>
</dbReference>
<protein>
    <submittedName>
        <fullName evidence="2">Odorant binding protein</fullName>
    </submittedName>
</protein>
<dbReference type="SMART" id="SM00708">
    <property type="entry name" value="PhBP"/>
    <property type="match status" value="1"/>
</dbReference>
<dbReference type="SUPFAM" id="SSF47565">
    <property type="entry name" value="Insect pheromone/odorant-binding proteins"/>
    <property type="match status" value="1"/>
</dbReference>